<accession>A0A402BDA1</accession>
<keyword evidence="2" id="KW-1185">Reference proteome</keyword>
<proteinExistence type="predicted"/>
<name>A0A402BDA1_9CHLR</name>
<sequence length="57" mass="6455">MMYNISPVDLAHSLRFQTYGVQVPDGLEYHIDDLRRTASNNGDVEVVSHNTSDYKNA</sequence>
<evidence type="ECO:0000313" key="2">
    <source>
        <dbReference type="Proteomes" id="UP000287171"/>
    </source>
</evidence>
<evidence type="ECO:0000313" key="1">
    <source>
        <dbReference type="EMBL" id="GCE29290.1"/>
    </source>
</evidence>
<reference evidence="2" key="1">
    <citation type="submission" date="2018-12" db="EMBL/GenBank/DDBJ databases">
        <title>Tengunoibacter tsumagoiensis gen. nov., sp. nov., Dictyobacter kobayashii sp. nov., D. alpinus sp. nov., and D. joshuensis sp. nov. and description of Dictyobacteraceae fam. nov. within the order Ktedonobacterales isolated from Tengu-no-mugimeshi.</title>
        <authorList>
            <person name="Wang C.M."/>
            <person name="Zheng Y."/>
            <person name="Sakai Y."/>
            <person name="Toyoda A."/>
            <person name="Minakuchi Y."/>
            <person name="Abe K."/>
            <person name="Yokota A."/>
            <person name="Yabe S."/>
        </authorList>
    </citation>
    <scope>NUCLEOTIDE SEQUENCE [LARGE SCALE GENOMIC DNA]</scope>
    <source>
        <strain evidence="2">Uno16</strain>
    </source>
</reference>
<organism evidence="1 2">
    <name type="scientific">Dictyobacter alpinus</name>
    <dbReference type="NCBI Taxonomy" id="2014873"/>
    <lineage>
        <taxon>Bacteria</taxon>
        <taxon>Bacillati</taxon>
        <taxon>Chloroflexota</taxon>
        <taxon>Ktedonobacteria</taxon>
        <taxon>Ktedonobacterales</taxon>
        <taxon>Dictyobacteraceae</taxon>
        <taxon>Dictyobacter</taxon>
    </lineage>
</organism>
<dbReference type="EMBL" id="BIFT01000002">
    <property type="protein sequence ID" value="GCE29290.1"/>
    <property type="molecule type" value="Genomic_DNA"/>
</dbReference>
<protein>
    <submittedName>
        <fullName evidence="1">Uncharacterized protein</fullName>
    </submittedName>
</protein>
<comment type="caution">
    <text evidence="1">The sequence shown here is derived from an EMBL/GenBank/DDBJ whole genome shotgun (WGS) entry which is preliminary data.</text>
</comment>
<gene>
    <name evidence="1" type="ORF">KDA_47740</name>
</gene>
<dbReference type="Proteomes" id="UP000287171">
    <property type="component" value="Unassembled WGS sequence"/>
</dbReference>
<dbReference type="AlphaFoldDB" id="A0A402BDA1"/>